<dbReference type="InterPro" id="IPR003675">
    <property type="entry name" value="Rce1/LyrA-like_dom"/>
</dbReference>
<reference evidence="4" key="1">
    <citation type="submission" date="2020-08" db="EMBL/GenBank/DDBJ databases">
        <title>Sequencing the genomes of 1000 actinobacteria strains.</title>
        <authorList>
            <person name="Klenk H.-P."/>
        </authorList>
    </citation>
    <scope>NUCLEOTIDE SEQUENCE</scope>
    <source>
        <strain evidence="4">DSM 10695</strain>
    </source>
</reference>
<keyword evidence="2" id="KW-1133">Transmembrane helix</keyword>
<keyword evidence="4" id="KW-0378">Hydrolase</keyword>
<feature type="transmembrane region" description="Helical" evidence="2">
    <location>
        <begin position="154"/>
        <end position="177"/>
    </location>
</feature>
<feature type="transmembrane region" description="Helical" evidence="2">
    <location>
        <begin position="346"/>
        <end position="366"/>
    </location>
</feature>
<dbReference type="EMBL" id="JACHMK010000001">
    <property type="protein sequence ID" value="MBB6333501.1"/>
    <property type="molecule type" value="Genomic_DNA"/>
</dbReference>
<comment type="caution">
    <text evidence="4">The sequence shown here is derived from an EMBL/GenBank/DDBJ whole genome shotgun (WGS) entry which is preliminary data.</text>
</comment>
<evidence type="ECO:0000313" key="5">
    <source>
        <dbReference type="Proteomes" id="UP000617426"/>
    </source>
</evidence>
<dbReference type="RefSeq" id="WP_184451215.1">
    <property type="nucleotide sequence ID" value="NZ_JACHMK010000001.1"/>
</dbReference>
<feature type="region of interest" description="Disordered" evidence="1">
    <location>
        <begin position="1"/>
        <end position="95"/>
    </location>
</feature>
<feature type="transmembrane region" description="Helical" evidence="2">
    <location>
        <begin position="258"/>
        <end position="280"/>
    </location>
</feature>
<feature type="transmembrane region" description="Helical" evidence="2">
    <location>
        <begin position="314"/>
        <end position="334"/>
    </location>
</feature>
<feature type="transmembrane region" description="Helical" evidence="2">
    <location>
        <begin position="229"/>
        <end position="246"/>
    </location>
</feature>
<feature type="compositionally biased region" description="Basic and acidic residues" evidence="1">
    <location>
        <begin position="66"/>
        <end position="77"/>
    </location>
</feature>
<gene>
    <name evidence="4" type="ORF">HD592_000066</name>
</gene>
<sequence>MDMTPQPPNPVQVPHPQQADPRPLPPQPGVPAECPQATYPQAGYPQPGVPAGYPQAGYPPLAPRPHVPEQPRVEKASKQPWPAPGHSRLHKSDRPRPRRWWTPLLTLLLGGVSWFFTMMLILLVFAVVVAVRGGDITSLLNLFEGGPASLSNPWFYIFNFGLLALMIPFLWLAIRVVEGVGIGALSSIEGRLRWKRLITALGMALLVLSPSIILSIGDTIRVGGIPADALERAPLMFAIVIVLVPLQCAAEEYVFRGFFLRILMGWGVPALLAIVLAVIPFSLGHIYGWMGMVDVTVFGLATGWLAWRTRGLEASIALHVVNNMIGIVFAVLGVANPLDDSGMPLWVLGLSVGSTILYTVIVDRLWAVRAEERPDRAAIA</sequence>
<feature type="transmembrane region" description="Helical" evidence="2">
    <location>
        <begin position="197"/>
        <end position="217"/>
    </location>
</feature>
<feature type="compositionally biased region" description="Pro residues" evidence="1">
    <location>
        <begin position="1"/>
        <end position="13"/>
    </location>
</feature>
<proteinExistence type="predicted"/>
<accession>A0A923IXN3</accession>
<protein>
    <submittedName>
        <fullName evidence="4">Membrane protease YdiL (CAAX protease family)</fullName>
    </submittedName>
</protein>
<dbReference type="GO" id="GO:0080120">
    <property type="term" value="P:CAAX-box protein maturation"/>
    <property type="evidence" value="ECO:0007669"/>
    <property type="project" value="UniProtKB-ARBA"/>
</dbReference>
<dbReference type="Proteomes" id="UP000617426">
    <property type="component" value="Unassembled WGS sequence"/>
</dbReference>
<dbReference type="GO" id="GO:0006508">
    <property type="term" value="P:proteolysis"/>
    <property type="evidence" value="ECO:0007669"/>
    <property type="project" value="UniProtKB-KW"/>
</dbReference>
<evidence type="ECO:0000259" key="3">
    <source>
        <dbReference type="Pfam" id="PF02517"/>
    </source>
</evidence>
<name>A0A923IXN3_9ACTO</name>
<dbReference type="Pfam" id="PF02517">
    <property type="entry name" value="Rce1-like"/>
    <property type="match status" value="1"/>
</dbReference>
<evidence type="ECO:0000256" key="2">
    <source>
        <dbReference type="SAM" id="Phobius"/>
    </source>
</evidence>
<feature type="transmembrane region" description="Helical" evidence="2">
    <location>
        <begin position="104"/>
        <end position="134"/>
    </location>
</feature>
<keyword evidence="2" id="KW-0812">Transmembrane</keyword>
<feature type="domain" description="CAAX prenyl protease 2/Lysostaphin resistance protein A-like" evidence="3">
    <location>
        <begin position="237"/>
        <end position="325"/>
    </location>
</feature>
<dbReference type="AlphaFoldDB" id="A0A923IXN3"/>
<keyword evidence="5" id="KW-1185">Reference proteome</keyword>
<dbReference type="GO" id="GO:0004175">
    <property type="term" value="F:endopeptidase activity"/>
    <property type="evidence" value="ECO:0007669"/>
    <property type="project" value="UniProtKB-ARBA"/>
</dbReference>
<organism evidence="4 5">
    <name type="scientific">Schaalia hyovaginalis</name>
    <dbReference type="NCBI Taxonomy" id="29316"/>
    <lineage>
        <taxon>Bacteria</taxon>
        <taxon>Bacillati</taxon>
        <taxon>Actinomycetota</taxon>
        <taxon>Actinomycetes</taxon>
        <taxon>Actinomycetales</taxon>
        <taxon>Actinomycetaceae</taxon>
        <taxon>Schaalia</taxon>
    </lineage>
</organism>
<evidence type="ECO:0000313" key="4">
    <source>
        <dbReference type="EMBL" id="MBB6333501.1"/>
    </source>
</evidence>
<keyword evidence="2" id="KW-0472">Membrane</keyword>
<keyword evidence="4" id="KW-0645">Protease</keyword>
<evidence type="ECO:0000256" key="1">
    <source>
        <dbReference type="SAM" id="MobiDB-lite"/>
    </source>
</evidence>
<feature type="transmembrane region" description="Helical" evidence="2">
    <location>
        <begin position="286"/>
        <end position="307"/>
    </location>
</feature>